<accession>W0TV94</accession>
<evidence type="ECO:0000256" key="2">
    <source>
        <dbReference type="SAM" id="SignalP"/>
    </source>
</evidence>
<reference evidence="4 5" key="2">
    <citation type="journal article" date="2015" name="Plant Cell">
        <title>Oil accumulation by the oleaginous diatom Fistulifera solaris as revealed by the genome and transcriptome.</title>
        <authorList>
            <person name="Tanaka T."/>
            <person name="Maeda Y."/>
            <person name="Veluchamy A."/>
            <person name="Tanaka M."/>
            <person name="Abida H."/>
            <person name="Marechal E."/>
            <person name="Bowler C."/>
            <person name="Muto M."/>
            <person name="Sunaga Y."/>
            <person name="Tanaka M."/>
            <person name="Yoshino T."/>
            <person name="Taniguchi T."/>
            <person name="Fukuda Y."/>
            <person name="Nemoto M."/>
            <person name="Matsumoto M."/>
            <person name="Wong P.S."/>
            <person name="Aburatani S."/>
            <person name="Fujibuchi W."/>
        </authorList>
    </citation>
    <scope>NUCLEOTIDE SEQUENCE [LARGE SCALE GENOMIC DNA]</scope>
    <source>
        <strain evidence="4 5">JPCC DA0580</strain>
    </source>
</reference>
<feature type="region of interest" description="Disordered" evidence="1">
    <location>
        <begin position="120"/>
        <end position="179"/>
    </location>
</feature>
<dbReference type="EMBL" id="BDSP01000257">
    <property type="protein sequence ID" value="GAX27398.1"/>
    <property type="molecule type" value="Genomic_DNA"/>
</dbReference>
<reference evidence="3" key="1">
    <citation type="submission" date="2013-07" db="EMBL/GenBank/DDBJ databases">
        <title>Proteomics analysis of oil body-associated proteins in the oleaginous diatom.</title>
        <authorList>
            <person name="Nojima D."/>
            <person name="Yoshino T."/>
            <person name="Maeda Y."/>
            <person name="Tanaka M."/>
            <person name="Nemoto M."/>
            <person name="Tanaka T."/>
        </authorList>
    </citation>
    <scope>NUCLEOTIDE SEQUENCE</scope>
    <source>
        <strain evidence="3">JPCC DA0580</strain>
    </source>
</reference>
<feature type="compositionally biased region" description="Low complexity" evidence="1">
    <location>
        <begin position="125"/>
        <end position="137"/>
    </location>
</feature>
<dbReference type="InParanoid" id="W0TV94"/>
<keyword evidence="5" id="KW-1185">Reference proteome</keyword>
<dbReference type="Proteomes" id="UP000198406">
    <property type="component" value="Unassembled WGS sequence"/>
</dbReference>
<keyword evidence="2" id="KW-0732">Signal</keyword>
<proteinExistence type="evidence at transcript level"/>
<evidence type="ECO:0008006" key="6">
    <source>
        <dbReference type="Google" id="ProtNLM"/>
    </source>
</evidence>
<evidence type="ECO:0000313" key="3">
    <source>
        <dbReference type="EMBL" id="BAO47265.1"/>
    </source>
</evidence>
<feature type="chain" id="PRO_5015102281" description="VWFC domain-containing protein" evidence="2">
    <location>
        <begin position="22"/>
        <end position="201"/>
    </location>
</feature>
<evidence type="ECO:0000313" key="5">
    <source>
        <dbReference type="Proteomes" id="UP000198406"/>
    </source>
</evidence>
<gene>
    <name evidence="3" type="primary">g5708</name>
    <name evidence="4" type="ORF">FisN_23Hu143</name>
</gene>
<organism evidence="3">
    <name type="scientific">Fistulifera solaris</name>
    <name type="common">Oleaginous diatom</name>
    <dbReference type="NCBI Taxonomy" id="1519565"/>
    <lineage>
        <taxon>Eukaryota</taxon>
        <taxon>Sar</taxon>
        <taxon>Stramenopiles</taxon>
        <taxon>Ochrophyta</taxon>
        <taxon>Bacillariophyta</taxon>
        <taxon>Bacillariophyceae</taxon>
        <taxon>Bacillariophycidae</taxon>
        <taxon>Naviculales</taxon>
        <taxon>Naviculaceae</taxon>
        <taxon>Fistulifera</taxon>
    </lineage>
</organism>
<feature type="compositionally biased region" description="Polar residues" evidence="1">
    <location>
        <begin position="169"/>
        <end position="179"/>
    </location>
</feature>
<evidence type="ECO:0000313" key="4">
    <source>
        <dbReference type="EMBL" id="GAX27398.1"/>
    </source>
</evidence>
<dbReference type="EMBL" id="AB836662">
    <property type="protein sequence ID" value="BAO47265.1"/>
    <property type="molecule type" value="mRNA"/>
</dbReference>
<reference evidence="4" key="3">
    <citation type="submission" date="2017-06" db="EMBL/GenBank/DDBJ databases">
        <authorList>
            <person name="Kim H.J."/>
            <person name="Triplett B.A."/>
        </authorList>
    </citation>
    <scope>NUCLEOTIDE SEQUENCE</scope>
    <source>
        <strain evidence="4">JPCC DA0580</strain>
    </source>
</reference>
<name>W0TV94_FISSO</name>
<sequence>MNVNRLFIAVSALVLSTFVGAQNSCFFYPRDGDEIDVGEGFFLNPEFCNKECECVRSYPDFESGIPLDTTICGCYHEDKTNSELYCLVVGEVGVIPELGKCECVQRDLPTLDCVPYRPTSPPVQAPSVPSSSTTTAPDGQVSDSSRSPASAGGISEPSVSPAAAGGNVPESSPATPTSQSTNRSIWFLLVASFFMLPFVTL</sequence>
<protein>
    <recommendedName>
        <fullName evidence="6">VWFC domain-containing protein</fullName>
    </recommendedName>
</protein>
<dbReference type="AlphaFoldDB" id="W0TV94"/>
<feature type="signal peptide" evidence="2">
    <location>
        <begin position="1"/>
        <end position="21"/>
    </location>
</feature>
<evidence type="ECO:0000256" key="1">
    <source>
        <dbReference type="SAM" id="MobiDB-lite"/>
    </source>
</evidence>